<evidence type="ECO:0000313" key="1">
    <source>
        <dbReference type="EMBL" id="KAL0332864.1"/>
    </source>
</evidence>
<name>A0AAW2MN00_9LAMI</name>
<reference evidence="1" key="1">
    <citation type="submission" date="2020-06" db="EMBL/GenBank/DDBJ databases">
        <authorList>
            <person name="Li T."/>
            <person name="Hu X."/>
            <person name="Zhang T."/>
            <person name="Song X."/>
            <person name="Zhang H."/>
            <person name="Dai N."/>
            <person name="Sheng W."/>
            <person name="Hou X."/>
            <person name="Wei L."/>
        </authorList>
    </citation>
    <scope>NUCLEOTIDE SEQUENCE</scope>
    <source>
        <strain evidence="1">KEN8</strain>
        <tissue evidence="1">Leaf</tissue>
    </source>
</reference>
<reference evidence="1" key="2">
    <citation type="journal article" date="2024" name="Plant">
        <title>Genomic evolution and insights into agronomic trait innovations of Sesamum species.</title>
        <authorList>
            <person name="Miao H."/>
            <person name="Wang L."/>
            <person name="Qu L."/>
            <person name="Liu H."/>
            <person name="Sun Y."/>
            <person name="Le M."/>
            <person name="Wang Q."/>
            <person name="Wei S."/>
            <person name="Zheng Y."/>
            <person name="Lin W."/>
            <person name="Duan Y."/>
            <person name="Cao H."/>
            <person name="Xiong S."/>
            <person name="Wang X."/>
            <person name="Wei L."/>
            <person name="Li C."/>
            <person name="Ma Q."/>
            <person name="Ju M."/>
            <person name="Zhao R."/>
            <person name="Li G."/>
            <person name="Mu C."/>
            <person name="Tian Q."/>
            <person name="Mei H."/>
            <person name="Zhang T."/>
            <person name="Gao T."/>
            <person name="Zhang H."/>
        </authorList>
    </citation>
    <scope>NUCLEOTIDE SEQUENCE</scope>
    <source>
        <strain evidence="1">KEN8</strain>
    </source>
</reference>
<sequence>MSDIDSGKWLKTMRSEIDSMSPNKVWTLVDPPKSFKPIGVNGFTSESLELMGRNEFDYCMYKKVSGSSVVFLVLYVEDILLIRNDAKMLGDTKAWFFYAILHEEFRTQKMFLVYGVESWYSKGIGDASFQFDVDDTKFRFSFLFKLNGVVAWKSSKQDTSTDSTIEVEYIAASEATKKAI</sequence>
<proteinExistence type="predicted"/>
<dbReference type="AlphaFoldDB" id="A0AAW2MN00"/>
<gene>
    <name evidence="1" type="ORF">Scaly_2187900</name>
</gene>
<protein>
    <submittedName>
        <fullName evidence="1">Uncharacterized protein</fullName>
    </submittedName>
</protein>
<organism evidence="1">
    <name type="scientific">Sesamum calycinum</name>
    <dbReference type="NCBI Taxonomy" id="2727403"/>
    <lineage>
        <taxon>Eukaryota</taxon>
        <taxon>Viridiplantae</taxon>
        <taxon>Streptophyta</taxon>
        <taxon>Embryophyta</taxon>
        <taxon>Tracheophyta</taxon>
        <taxon>Spermatophyta</taxon>
        <taxon>Magnoliopsida</taxon>
        <taxon>eudicotyledons</taxon>
        <taxon>Gunneridae</taxon>
        <taxon>Pentapetalae</taxon>
        <taxon>asterids</taxon>
        <taxon>lamiids</taxon>
        <taxon>Lamiales</taxon>
        <taxon>Pedaliaceae</taxon>
        <taxon>Sesamum</taxon>
    </lineage>
</organism>
<comment type="caution">
    <text evidence="1">The sequence shown here is derived from an EMBL/GenBank/DDBJ whole genome shotgun (WGS) entry which is preliminary data.</text>
</comment>
<dbReference type="EMBL" id="JACGWM010000013">
    <property type="protein sequence ID" value="KAL0332864.1"/>
    <property type="molecule type" value="Genomic_DNA"/>
</dbReference>
<accession>A0AAW2MN00</accession>